<keyword evidence="4" id="KW-0966">Cell projection</keyword>
<evidence type="ECO:0000256" key="2">
    <source>
        <dbReference type="SAM" id="MobiDB-lite"/>
    </source>
</evidence>
<sequence>MSLRVTPHQLLSSMQSDLTRQQSRAADLQRDITSGVRIHRPSDDPHGQEVVLQQTAAVQRYETQLGAIGEARNRLNNAQTQLQEAQQLLASAEQIALQARQATDPTELTTLAGEVDSLLQQLVGIANAEYAGESLFAGTATGSSAWTVDGSGVPTEYVGSDVTGQILLGGQTAIDVFYTGDDVFGDVSRGDTVIFGQSGAVPAGGTDTARGSDQLIVRHTATTYAGASGIQPGTSSADGDTVIGALGTHQLQITDTAGDGSAGFVSLNGGPEFPFTSGDTNLEVTGPNGEVVYVDTTAISAGFNGTVDLTADGTLSIDGGSTEVPINFSASQTVTDGVDGTFVRLDTTGVTRAGVDIVEYPGTANAFQALAQLRDTILNSAELSPAERDEQFALRLDDLQRQGGHMLDVIGQQSITLQQLDRLELRTEDLMIEAETVRIETETTDFASTILAFQEEQTMIQYTLASLARVYDVSVLDFIR</sequence>
<reference evidence="4 5" key="1">
    <citation type="submission" date="2019-02" db="EMBL/GenBank/DDBJ databases">
        <title>Deep-cultivation of Planctomycetes and their phenomic and genomic characterization uncovers novel biology.</title>
        <authorList>
            <person name="Wiegand S."/>
            <person name="Jogler M."/>
            <person name="Boedeker C."/>
            <person name="Pinto D."/>
            <person name="Vollmers J."/>
            <person name="Rivas-Marin E."/>
            <person name="Kohn T."/>
            <person name="Peeters S.H."/>
            <person name="Heuer A."/>
            <person name="Rast P."/>
            <person name="Oberbeckmann S."/>
            <person name="Bunk B."/>
            <person name="Jeske O."/>
            <person name="Meyerdierks A."/>
            <person name="Storesund J.E."/>
            <person name="Kallscheuer N."/>
            <person name="Luecker S."/>
            <person name="Lage O.M."/>
            <person name="Pohl T."/>
            <person name="Merkel B.J."/>
            <person name="Hornburger P."/>
            <person name="Mueller R.-W."/>
            <person name="Bruemmer F."/>
            <person name="Labrenz M."/>
            <person name="Spormann A.M."/>
            <person name="Op den Camp H."/>
            <person name="Overmann J."/>
            <person name="Amann R."/>
            <person name="Jetten M.S.M."/>
            <person name="Mascher T."/>
            <person name="Medema M.H."/>
            <person name="Devos D.P."/>
            <person name="Kaster A.-K."/>
            <person name="Ovreas L."/>
            <person name="Rohde M."/>
            <person name="Galperin M.Y."/>
            <person name="Jogler C."/>
        </authorList>
    </citation>
    <scope>NUCLEOTIDE SEQUENCE [LARGE SCALE GENOMIC DNA]</scope>
    <source>
        <strain evidence="4 5">Mal4</strain>
    </source>
</reference>
<feature type="compositionally biased region" description="Polar residues" evidence="2">
    <location>
        <begin position="9"/>
        <end position="20"/>
    </location>
</feature>
<feature type="coiled-coil region" evidence="1">
    <location>
        <begin position="68"/>
        <end position="102"/>
    </location>
</feature>
<evidence type="ECO:0000313" key="5">
    <source>
        <dbReference type="Proteomes" id="UP000320496"/>
    </source>
</evidence>
<protein>
    <submittedName>
        <fullName evidence="4">Flagellar hook-associated protein FlgL</fullName>
    </submittedName>
</protein>
<dbReference type="PANTHER" id="PTHR42792:SF1">
    <property type="entry name" value="FLAGELLAR HOOK-ASSOCIATED PROTEIN 3"/>
    <property type="match status" value="1"/>
</dbReference>
<evidence type="ECO:0000313" key="4">
    <source>
        <dbReference type="EMBL" id="QDU40240.1"/>
    </source>
</evidence>
<dbReference type="PANTHER" id="PTHR42792">
    <property type="entry name" value="FLAGELLIN"/>
    <property type="match status" value="1"/>
</dbReference>
<dbReference type="GO" id="GO:0005198">
    <property type="term" value="F:structural molecule activity"/>
    <property type="evidence" value="ECO:0007669"/>
    <property type="project" value="InterPro"/>
</dbReference>
<dbReference type="Proteomes" id="UP000320496">
    <property type="component" value="Chromosome"/>
</dbReference>
<dbReference type="EMBL" id="CP036275">
    <property type="protein sequence ID" value="QDU40240.1"/>
    <property type="molecule type" value="Genomic_DNA"/>
</dbReference>
<gene>
    <name evidence="4" type="ORF">Mal4_45960</name>
</gene>
<dbReference type="InterPro" id="IPR013384">
    <property type="entry name" value="Flagell_FlgL"/>
</dbReference>
<dbReference type="AlphaFoldDB" id="A0A517ZCS5"/>
<dbReference type="Pfam" id="PF00669">
    <property type="entry name" value="Flagellin_N"/>
    <property type="match status" value="1"/>
</dbReference>
<proteinExistence type="predicted"/>
<dbReference type="NCBIfam" id="TIGR02550">
    <property type="entry name" value="flagell_flgL"/>
    <property type="match status" value="1"/>
</dbReference>
<keyword evidence="5" id="KW-1185">Reference proteome</keyword>
<feature type="region of interest" description="Disordered" evidence="2">
    <location>
        <begin position="1"/>
        <end position="20"/>
    </location>
</feature>
<keyword evidence="4" id="KW-0282">Flagellum</keyword>
<dbReference type="KEGG" id="mri:Mal4_45960"/>
<keyword evidence="1" id="KW-0175">Coiled coil</keyword>
<evidence type="ECO:0000256" key="1">
    <source>
        <dbReference type="SAM" id="Coils"/>
    </source>
</evidence>
<dbReference type="SUPFAM" id="SSF64518">
    <property type="entry name" value="Phase 1 flagellin"/>
    <property type="match status" value="1"/>
</dbReference>
<dbReference type="InterPro" id="IPR001492">
    <property type="entry name" value="Flagellin"/>
</dbReference>
<organism evidence="4 5">
    <name type="scientific">Maioricimonas rarisocia</name>
    <dbReference type="NCBI Taxonomy" id="2528026"/>
    <lineage>
        <taxon>Bacteria</taxon>
        <taxon>Pseudomonadati</taxon>
        <taxon>Planctomycetota</taxon>
        <taxon>Planctomycetia</taxon>
        <taxon>Planctomycetales</taxon>
        <taxon>Planctomycetaceae</taxon>
        <taxon>Maioricimonas</taxon>
    </lineage>
</organism>
<evidence type="ECO:0000259" key="3">
    <source>
        <dbReference type="Pfam" id="PF00669"/>
    </source>
</evidence>
<keyword evidence="4" id="KW-0969">Cilium</keyword>
<name>A0A517ZCS5_9PLAN</name>
<dbReference type="Gene3D" id="1.20.1330.10">
    <property type="entry name" value="f41 fragment of flagellin, N-terminal domain"/>
    <property type="match status" value="1"/>
</dbReference>
<dbReference type="GO" id="GO:0071973">
    <property type="term" value="P:bacterial-type flagellum-dependent cell motility"/>
    <property type="evidence" value="ECO:0007669"/>
    <property type="project" value="InterPro"/>
</dbReference>
<accession>A0A517ZCS5</accession>
<dbReference type="GO" id="GO:0009424">
    <property type="term" value="C:bacterial-type flagellum hook"/>
    <property type="evidence" value="ECO:0007669"/>
    <property type="project" value="InterPro"/>
</dbReference>
<feature type="domain" description="Flagellin N-terminal" evidence="3">
    <location>
        <begin position="12"/>
        <end position="141"/>
    </location>
</feature>
<dbReference type="RefSeq" id="WP_145371404.1">
    <property type="nucleotide sequence ID" value="NZ_CP036275.1"/>
</dbReference>
<dbReference type="InterPro" id="IPR001029">
    <property type="entry name" value="Flagellin_N"/>
</dbReference>
<dbReference type="OrthoDB" id="253391at2"/>